<dbReference type="InterPro" id="IPR000032">
    <property type="entry name" value="HPr-like"/>
</dbReference>
<keyword evidence="3" id="KW-0598">Phosphotransferase system</keyword>
<organism evidence="5 6">
    <name type="scientific">Actinotalea soli</name>
    <dbReference type="NCBI Taxonomy" id="2819234"/>
    <lineage>
        <taxon>Bacteria</taxon>
        <taxon>Bacillati</taxon>
        <taxon>Actinomycetota</taxon>
        <taxon>Actinomycetes</taxon>
        <taxon>Micrococcales</taxon>
        <taxon>Cellulomonadaceae</taxon>
        <taxon>Actinotalea</taxon>
    </lineage>
</organism>
<dbReference type="PANTHER" id="PTHR33705:SF2">
    <property type="entry name" value="PHOSPHOCARRIER PROTEIN NPR"/>
    <property type="match status" value="1"/>
</dbReference>
<evidence type="ECO:0000259" key="4">
    <source>
        <dbReference type="PROSITE" id="PS51350"/>
    </source>
</evidence>
<evidence type="ECO:0000256" key="3">
    <source>
        <dbReference type="ARBA" id="ARBA00022683"/>
    </source>
</evidence>
<keyword evidence="6" id="KW-1185">Reference proteome</keyword>
<evidence type="ECO:0000256" key="1">
    <source>
        <dbReference type="ARBA" id="ARBA00004496"/>
    </source>
</evidence>
<dbReference type="AlphaFoldDB" id="A0A939LT87"/>
<name>A0A939LT87_9CELL</name>
<dbReference type="CDD" id="cd00367">
    <property type="entry name" value="PTS-HPr_like"/>
    <property type="match status" value="1"/>
</dbReference>
<comment type="caution">
    <text evidence="5">The sequence shown here is derived from an EMBL/GenBank/DDBJ whole genome shotgun (WGS) entry which is preliminary data.</text>
</comment>
<dbReference type="PRINTS" id="PR00107">
    <property type="entry name" value="PHOSPHOCPHPR"/>
</dbReference>
<dbReference type="InterPro" id="IPR035895">
    <property type="entry name" value="HPr-like_sf"/>
</dbReference>
<dbReference type="EMBL" id="JAGEMK010000005">
    <property type="protein sequence ID" value="MBO1752280.1"/>
    <property type="molecule type" value="Genomic_DNA"/>
</dbReference>
<reference evidence="5" key="1">
    <citation type="submission" date="2021-03" db="EMBL/GenBank/DDBJ databases">
        <title>Actinotalea soli sp. nov., isolated from soil.</title>
        <authorList>
            <person name="Ping W."/>
            <person name="Zhang J."/>
        </authorList>
    </citation>
    <scope>NUCLEOTIDE SEQUENCE</scope>
    <source>
        <strain evidence="5">BY-33</strain>
    </source>
</reference>
<comment type="subcellular location">
    <subcellularLocation>
        <location evidence="1">Cytoplasm</location>
    </subcellularLocation>
</comment>
<evidence type="ECO:0000313" key="5">
    <source>
        <dbReference type="EMBL" id="MBO1752280.1"/>
    </source>
</evidence>
<dbReference type="PANTHER" id="PTHR33705">
    <property type="entry name" value="PHOSPHOCARRIER PROTEIN HPR"/>
    <property type="match status" value="1"/>
</dbReference>
<keyword evidence="2" id="KW-0963">Cytoplasm</keyword>
<gene>
    <name evidence="5" type="ORF">J4G33_10750</name>
</gene>
<proteinExistence type="predicted"/>
<dbReference type="RefSeq" id="WP_208055973.1">
    <property type="nucleotide sequence ID" value="NZ_JAGEMK010000005.1"/>
</dbReference>
<sequence length="92" mass="9087">MAQRTVVVASGVGLHARPAKLFTQAAAATGLGVTIAKGDGPPVDAASILRVMALGVKHGEEVTISAEGDGADEALDGLAELLATDLDAVKPA</sequence>
<dbReference type="GO" id="GO:0009401">
    <property type="term" value="P:phosphoenolpyruvate-dependent sugar phosphotransferase system"/>
    <property type="evidence" value="ECO:0007669"/>
    <property type="project" value="UniProtKB-KW"/>
</dbReference>
<dbReference type="Proteomes" id="UP000664209">
    <property type="component" value="Unassembled WGS sequence"/>
</dbReference>
<dbReference type="GO" id="GO:0005737">
    <property type="term" value="C:cytoplasm"/>
    <property type="evidence" value="ECO:0007669"/>
    <property type="project" value="UniProtKB-SubCell"/>
</dbReference>
<dbReference type="PROSITE" id="PS51350">
    <property type="entry name" value="PTS_HPR_DOM"/>
    <property type="match status" value="1"/>
</dbReference>
<dbReference type="InterPro" id="IPR050399">
    <property type="entry name" value="HPr"/>
</dbReference>
<dbReference type="SUPFAM" id="SSF55594">
    <property type="entry name" value="HPr-like"/>
    <property type="match status" value="1"/>
</dbReference>
<dbReference type="NCBIfam" id="TIGR01003">
    <property type="entry name" value="PTS_HPr_family"/>
    <property type="match status" value="1"/>
</dbReference>
<accession>A0A939LT87</accession>
<dbReference type="Pfam" id="PF00381">
    <property type="entry name" value="PTS-HPr"/>
    <property type="match status" value="1"/>
</dbReference>
<evidence type="ECO:0000313" key="6">
    <source>
        <dbReference type="Proteomes" id="UP000664209"/>
    </source>
</evidence>
<protein>
    <submittedName>
        <fullName evidence="5">HPr family phosphocarrier protein</fullName>
    </submittedName>
</protein>
<dbReference type="Gene3D" id="3.30.1340.10">
    <property type="entry name" value="HPr-like"/>
    <property type="match status" value="1"/>
</dbReference>
<feature type="domain" description="HPr" evidence="4">
    <location>
        <begin position="1"/>
        <end position="89"/>
    </location>
</feature>
<evidence type="ECO:0000256" key="2">
    <source>
        <dbReference type="ARBA" id="ARBA00022490"/>
    </source>
</evidence>